<dbReference type="NCBIfam" id="NF008397">
    <property type="entry name" value="PRK11195.1"/>
    <property type="match status" value="1"/>
</dbReference>
<dbReference type="SUPFAM" id="SSF103473">
    <property type="entry name" value="MFS general substrate transporter"/>
    <property type="match status" value="1"/>
</dbReference>
<evidence type="ECO:0000256" key="1">
    <source>
        <dbReference type="ARBA" id="ARBA00004651"/>
    </source>
</evidence>
<feature type="transmembrane region" description="Helical" evidence="7">
    <location>
        <begin position="294"/>
        <end position="318"/>
    </location>
</feature>
<dbReference type="EMBL" id="AP026974">
    <property type="protein sequence ID" value="BDT79013.1"/>
    <property type="molecule type" value="Genomic_DNA"/>
</dbReference>
<feature type="transmembrane region" description="Helical" evidence="7">
    <location>
        <begin position="255"/>
        <end position="274"/>
    </location>
</feature>
<dbReference type="GO" id="GO:0022857">
    <property type="term" value="F:transmembrane transporter activity"/>
    <property type="evidence" value="ECO:0007669"/>
    <property type="project" value="InterPro"/>
</dbReference>
<evidence type="ECO:0000256" key="3">
    <source>
        <dbReference type="ARBA" id="ARBA00022475"/>
    </source>
</evidence>
<feature type="transmembrane region" description="Helical" evidence="7">
    <location>
        <begin position="89"/>
        <end position="114"/>
    </location>
</feature>
<evidence type="ECO:0000313" key="8">
    <source>
        <dbReference type="EMBL" id="BDT77149.1"/>
    </source>
</evidence>
<keyword evidence="2" id="KW-0813">Transport</keyword>
<evidence type="ECO:0000256" key="7">
    <source>
        <dbReference type="SAM" id="Phobius"/>
    </source>
</evidence>
<protein>
    <submittedName>
        <fullName evidence="8">Lysophospholipid transporter LplT</fullName>
    </submittedName>
</protein>
<keyword evidence="10" id="KW-1185">Reference proteome</keyword>
<organism evidence="8">
    <name type="scientific">Polynucleobacter yangtzensis</name>
    <dbReference type="NCBI Taxonomy" id="1743159"/>
    <lineage>
        <taxon>Bacteria</taxon>
        <taxon>Pseudomonadati</taxon>
        <taxon>Pseudomonadota</taxon>
        <taxon>Betaproteobacteria</taxon>
        <taxon>Burkholderiales</taxon>
        <taxon>Burkholderiaceae</taxon>
        <taxon>Polynucleobacter</taxon>
    </lineage>
</organism>
<gene>
    <name evidence="8" type="ORF">PKF023_09520</name>
    <name evidence="9" type="ORF">PKF032_09010</name>
</gene>
<evidence type="ECO:0000313" key="10">
    <source>
        <dbReference type="Proteomes" id="UP001211204"/>
    </source>
</evidence>
<keyword evidence="6 7" id="KW-0472">Membrane</keyword>
<dbReference type="Proteomes" id="UP001211097">
    <property type="component" value="Chromosome"/>
</dbReference>
<feature type="transmembrane region" description="Helical" evidence="7">
    <location>
        <begin position="40"/>
        <end position="68"/>
    </location>
</feature>
<dbReference type="InterPro" id="IPR036259">
    <property type="entry name" value="MFS_trans_sf"/>
</dbReference>
<evidence type="ECO:0000256" key="4">
    <source>
        <dbReference type="ARBA" id="ARBA00022692"/>
    </source>
</evidence>
<dbReference type="EMBL" id="AP026973">
    <property type="protein sequence ID" value="BDT77149.1"/>
    <property type="molecule type" value="Genomic_DNA"/>
</dbReference>
<dbReference type="Gene3D" id="1.20.1250.20">
    <property type="entry name" value="MFS general substrate transporter like domains"/>
    <property type="match status" value="1"/>
</dbReference>
<accession>A0A9C7CES6</accession>
<comment type="subcellular location">
    <subcellularLocation>
        <location evidence="1">Cell membrane</location>
        <topology evidence="1">Multi-pass membrane protein</topology>
    </subcellularLocation>
</comment>
<dbReference type="AlphaFoldDB" id="A0A9C7CES6"/>
<reference evidence="8 10" key="1">
    <citation type="submission" date="2022-11" db="EMBL/GenBank/DDBJ databases">
        <title>Complete Genome Sequences of three Polynucleobacter sp. Subcluster PnecC Strains KF022, KF023, and KF032 Isolated from a Shallow Eutrophic Lake in Japan.</title>
        <authorList>
            <person name="Ogata Y."/>
            <person name="Watanabe K."/>
            <person name="Takemine S."/>
            <person name="Shindo C."/>
            <person name="Kurokawa R."/>
            <person name="Suda W."/>
        </authorList>
    </citation>
    <scope>NUCLEOTIDE SEQUENCE</scope>
    <source>
        <strain evidence="8">KF023</strain>
        <strain evidence="9 10">KF032</strain>
    </source>
</reference>
<name>A0A9C7CES6_9BURK</name>
<sequence length="401" mass="43420">MTPLLKLFFVLSYVLLAAFVGAFADSRPKGNVMFITNTIKFVGCVAMLFGSHPLLSYAIVGLGAAAYSPAKYGILTELLPPEKLVAANGWIEGLTVGSIILGTVLGGVLISTTVSQSLLALDMPTFETGIDTPAESAIMIIMMIYVVAALINLKIPDTGARYVSQKTNPIELIKDFAICFKTLWNDRLGQISLAVTTLFWGAGATLQFIVIKWAQVALHMNLSQGAILQAISAVGVAGGAVYAAWRIPLRKSLNVLPYGIAMGLVVCVMAVYNSDLLPNTSIFSFGKFDVTLNLLPAYLLLVLVGWLAGYFVVPMNALLQHRGHVLMSAGHSIAVQNFNENISVLMMLLIYSLLIWLDVPIQIVIVGFGVAVSLIMWLVIKRHARNQAEYDSMHLIGEHKH</sequence>
<proteinExistence type="predicted"/>
<keyword evidence="5 7" id="KW-1133">Transmembrane helix</keyword>
<feature type="transmembrane region" description="Helical" evidence="7">
    <location>
        <begin position="338"/>
        <end position="357"/>
    </location>
</feature>
<dbReference type="PANTHER" id="PTHR43266">
    <property type="entry name" value="MACROLIDE-EFFLUX PROTEIN"/>
    <property type="match status" value="1"/>
</dbReference>
<dbReference type="Pfam" id="PF07690">
    <property type="entry name" value="MFS_1"/>
    <property type="match status" value="1"/>
</dbReference>
<dbReference type="PANTHER" id="PTHR43266:SF2">
    <property type="entry name" value="MAJOR FACILITATOR SUPERFAMILY (MFS) PROFILE DOMAIN-CONTAINING PROTEIN"/>
    <property type="match status" value="1"/>
</dbReference>
<evidence type="ECO:0000256" key="2">
    <source>
        <dbReference type="ARBA" id="ARBA00022448"/>
    </source>
</evidence>
<keyword evidence="3" id="KW-1003">Cell membrane</keyword>
<feature type="transmembrane region" description="Helical" evidence="7">
    <location>
        <begin position="134"/>
        <end position="153"/>
    </location>
</feature>
<evidence type="ECO:0000313" key="9">
    <source>
        <dbReference type="EMBL" id="BDT79013.1"/>
    </source>
</evidence>
<evidence type="ECO:0000256" key="5">
    <source>
        <dbReference type="ARBA" id="ARBA00022989"/>
    </source>
</evidence>
<dbReference type="InterPro" id="IPR011701">
    <property type="entry name" value="MFS"/>
</dbReference>
<evidence type="ECO:0000256" key="6">
    <source>
        <dbReference type="ARBA" id="ARBA00023136"/>
    </source>
</evidence>
<feature type="transmembrane region" description="Helical" evidence="7">
    <location>
        <begin position="363"/>
        <end position="380"/>
    </location>
</feature>
<dbReference type="KEGG" id="pyt:PKF023_09520"/>
<feature type="transmembrane region" description="Helical" evidence="7">
    <location>
        <begin position="191"/>
        <end position="214"/>
    </location>
</feature>
<dbReference type="Proteomes" id="UP001211204">
    <property type="component" value="Chromosome"/>
</dbReference>
<feature type="transmembrane region" description="Helical" evidence="7">
    <location>
        <begin position="226"/>
        <end position="243"/>
    </location>
</feature>
<dbReference type="GO" id="GO:0005886">
    <property type="term" value="C:plasma membrane"/>
    <property type="evidence" value="ECO:0007669"/>
    <property type="project" value="UniProtKB-SubCell"/>
</dbReference>
<keyword evidence="4 7" id="KW-0812">Transmembrane</keyword>